<dbReference type="EC" id="3.1.1.31" evidence="5"/>
<sequence length="333" mass="36425">MKQVVYTASPESQQIHVWQLNDEGALTLLQVVDVAGQVQPMVVSPNKAFLYVGVRPQFRVVAYRIGVDGTLTEAGEAPLPGSPTHISTDREGRYLFCGSYNDACVSISPIGEDGVPQAPSQVIHGLDGCHSANIDLHNRTLLVPALKQDRICLYELTASGSLTPNKQAQVTTVEGAGPRHMVFHPNQQYAYCVNELDSTVDVWQLNNAKGEVERVQSLDMMPAEFNDTRWAADIHLTPDGRHLYACDRTASLITVFSVSEDGGLLTVEGYQPTEKQPRGFNLDHSGRYLVAAGQKSHHIEVYKISGEQGLLQPLARYAVGQGPMWVVVHQLAA</sequence>
<dbReference type="GO" id="GO:0005829">
    <property type="term" value="C:cytosol"/>
    <property type="evidence" value="ECO:0007669"/>
    <property type="project" value="TreeGrafter"/>
</dbReference>
<dbReference type="AlphaFoldDB" id="A0A6M8U703"/>
<dbReference type="PANTHER" id="PTHR30344:SF1">
    <property type="entry name" value="6-PHOSPHOGLUCONOLACTONASE"/>
    <property type="match status" value="1"/>
</dbReference>
<dbReference type="KEGG" id="pmak:PMPD1_1490"/>
<dbReference type="RefSeq" id="WP_173633465.1">
    <property type="nucleotide sequence ID" value="NZ_CP054212.1"/>
</dbReference>
<keyword evidence="3 5" id="KW-0378">Hydrolase</keyword>
<dbReference type="FunFam" id="2.130.10.10:FF:000051">
    <property type="entry name" value="6-phosphogluconolactonase"/>
    <property type="match status" value="1"/>
</dbReference>
<evidence type="ECO:0000256" key="4">
    <source>
        <dbReference type="ARBA" id="ARBA00023277"/>
    </source>
</evidence>
<evidence type="ECO:0000256" key="3">
    <source>
        <dbReference type="ARBA" id="ARBA00022801"/>
    </source>
</evidence>
<reference evidence="6 7" key="1">
    <citation type="submission" date="2020-06" db="EMBL/GenBank/DDBJ databases">
        <title>Genome sequence of Paramixta manurensis strain PD-1.</title>
        <authorList>
            <person name="Lee C.W."/>
            <person name="Kim J."/>
        </authorList>
    </citation>
    <scope>NUCLEOTIDE SEQUENCE [LARGE SCALE GENOMIC DNA]</scope>
    <source>
        <strain evidence="6 7">PD-1</strain>
    </source>
</reference>
<dbReference type="Gene3D" id="2.130.10.10">
    <property type="entry name" value="YVTN repeat-like/Quinoprotein amine dehydrogenase"/>
    <property type="match status" value="1"/>
</dbReference>
<organism evidence="6 7">
    <name type="scientific">Paramixta manurensis</name>
    <dbReference type="NCBI Taxonomy" id="2740817"/>
    <lineage>
        <taxon>Bacteria</taxon>
        <taxon>Pseudomonadati</taxon>
        <taxon>Pseudomonadota</taxon>
        <taxon>Gammaproteobacteria</taxon>
        <taxon>Enterobacterales</taxon>
        <taxon>Erwiniaceae</taxon>
        <taxon>Paramixta</taxon>
    </lineage>
</organism>
<evidence type="ECO:0000256" key="5">
    <source>
        <dbReference type="HAMAP-Rule" id="MF_01605"/>
    </source>
</evidence>
<dbReference type="InterPro" id="IPR022528">
    <property type="entry name" value="6PGL_YbhE-like"/>
</dbReference>
<evidence type="ECO:0000313" key="7">
    <source>
        <dbReference type="Proteomes" id="UP000505325"/>
    </source>
</evidence>
<gene>
    <name evidence="5" type="primary">pgl</name>
    <name evidence="6" type="ORF">PMPD1_1490</name>
</gene>
<comment type="catalytic activity">
    <reaction evidence="5">
        <text>6-phospho-D-glucono-1,5-lactone + H2O = 6-phospho-D-gluconate + H(+)</text>
        <dbReference type="Rhea" id="RHEA:12556"/>
        <dbReference type="ChEBI" id="CHEBI:15377"/>
        <dbReference type="ChEBI" id="CHEBI:15378"/>
        <dbReference type="ChEBI" id="CHEBI:57955"/>
        <dbReference type="ChEBI" id="CHEBI:58759"/>
        <dbReference type="EC" id="3.1.1.31"/>
    </reaction>
</comment>
<dbReference type="InterPro" id="IPR019405">
    <property type="entry name" value="Lactonase_7-beta_prop"/>
</dbReference>
<dbReference type="Pfam" id="PF10282">
    <property type="entry name" value="Lactonase"/>
    <property type="match status" value="1"/>
</dbReference>
<keyword evidence="2 5" id="KW-0313">Glucose metabolism</keyword>
<dbReference type="InterPro" id="IPR050282">
    <property type="entry name" value="Cycloisomerase_2"/>
</dbReference>
<protein>
    <recommendedName>
        <fullName evidence="5">6-phosphogluconolactonase</fullName>
        <shortName evidence="5">6-P-gluconolactonase</shortName>
        <ecNumber evidence="5">3.1.1.31</ecNumber>
    </recommendedName>
</protein>
<dbReference type="SUPFAM" id="SSF50974">
    <property type="entry name" value="Nitrous oxide reductase, N-terminal domain"/>
    <property type="match status" value="1"/>
</dbReference>
<name>A0A6M8U703_9GAMM</name>
<dbReference type="PANTHER" id="PTHR30344">
    <property type="entry name" value="6-PHOSPHOGLUCONOLACTONASE-RELATED"/>
    <property type="match status" value="1"/>
</dbReference>
<keyword evidence="4 5" id="KW-0119">Carbohydrate metabolism</keyword>
<dbReference type="InterPro" id="IPR011045">
    <property type="entry name" value="N2O_reductase_N"/>
</dbReference>
<accession>A0A6M8U703</accession>
<dbReference type="UniPathway" id="UPA00115">
    <property type="reaction ID" value="UER00409"/>
</dbReference>
<dbReference type="GO" id="GO:0017057">
    <property type="term" value="F:6-phosphogluconolactonase activity"/>
    <property type="evidence" value="ECO:0007669"/>
    <property type="project" value="UniProtKB-UniRule"/>
</dbReference>
<dbReference type="Proteomes" id="UP000505325">
    <property type="component" value="Chromosome"/>
</dbReference>
<dbReference type="InterPro" id="IPR015943">
    <property type="entry name" value="WD40/YVTN_repeat-like_dom_sf"/>
</dbReference>
<dbReference type="EMBL" id="CP054212">
    <property type="protein sequence ID" value="QKJ86446.1"/>
    <property type="molecule type" value="Genomic_DNA"/>
</dbReference>
<evidence type="ECO:0000313" key="6">
    <source>
        <dbReference type="EMBL" id="QKJ86446.1"/>
    </source>
</evidence>
<dbReference type="GO" id="GO:0009051">
    <property type="term" value="P:pentose-phosphate shunt, oxidative branch"/>
    <property type="evidence" value="ECO:0007669"/>
    <property type="project" value="UniProtKB-UniRule"/>
</dbReference>
<dbReference type="NCBIfam" id="NF008258">
    <property type="entry name" value="PRK11028.1"/>
    <property type="match status" value="1"/>
</dbReference>
<dbReference type="HAMAP" id="MF_01605">
    <property type="entry name" value="6P_gluconolactonase"/>
    <property type="match status" value="1"/>
</dbReference>
<evidence type="ECO:0000256" key="1">
    <source>
        <dbReference type="ARBA" id="ARBA00005564"/>
    </source>
</evidence>
<comment type="pathway">
    <text evidence="5">Carbohydrate degradation; pentose phosphate pathway; D-ribulose 5-phosphate from D-glucose 6-phosphate (oxidative stage): step 2/3.</text>
</comment>
<proteinExistence type="inferred from homology"/>
<dbReference type="GO" id="GO:0006006">
    <property type="term" value="P:glucose metabolic process"/>
    <property type="evidence" value="ECO:0007669"/>
    <property type="project" value="UniProtKB-KW"/>
</dbReference>
<keyword evidence="7" id="KW-1185">Reference proteome</keyword>
<comment type="similarity">
    <text evidence="1 5">Belongs to the cycloisomerase 2 family.</text>
</comment>
<evidence type="ECO:0000256" key="2">
    <source>
        <dbReference type="ARBA" id="ARBA00022526"/>
    </source>
</evidence>
<comment type="function">
    <text evidence="5">Catalyzes the hydrolysis of 6-phosphogluconolactone to 6-phosphogluconate.</text>
</comment>